<evidence type="ECO:0000313" key="12">
    <source>
        <dbReference type="EMBL" id="KAK3264071.1"/>
    </source>
</evidence>
<evidence type="ECO:0000256" key="9">
    <source>
        <dbReference type="ARBA" id="ARBA00023303"/>
    </source>
</evidence>
<sequence length="304" mass="33460">MVFSLFGDAISRFFSCILCGADPDLVFAYSTVRIVRIRDRRLGLLHYFFMIGVFLYIIIYTMLMQKSYLFIKEASGTIRLQLKRPGEGHTLPPEALPYCGNETFLNSKSQPLPQFDCVYLNEIEARYPGEELDALFLTTRIKYQEVYRPSGCSPPTSPRCSLRESEADASTYLVAQPEMYTLWMDHAMTPDGFGENAYSGQTRSTGFGLTGEITNRDGTEPTHNGPEVEVVNAPGGTPTGLTDILEEKGEPWTPGVALSGSRVGLKSTSVELGTANSDVASEGGPGSSAEKLLNEFSLVVRDSW</sequence>
<gene>
    <name evidence="12" type="ORF">CYMTET_27164</name>
</gene>
<keyword evidence="3" id="KW-0813">Transport</keyword>
<dbReference type="EMBL" id="LGRX02014814">
    <property type="protein sequence ID" value="KAK3264071.1"/>
    <property type="molecule type" value="Genomic_DNA"/>
</dbReference>
<keyword evidence="5 11" id="KW-1133">Transmembrane helix</keyword>
<keyword evidence="4 11" id="KW-0812">Transmembrane</keyword>
<feature type="transmembrane region" description="Helical" evidence="11">
    <location>
        <begin position="44"/>
        <end position="63"/>
    </location>
</feature>
<evidence type="ECO:0000256" key="6">
    <source>
        <dbReference type="ARBA" id="ARBA00023065"/>
    </source>
</evidence>
<evidence type="ECO:0000256" key="10">
    <source>
        <dbReference type="SAM" id="MobiDB-lite"/>
    </source>
</evidence>
<evidence type="ECO:0000313" key="13">
    <source>
        <dbReference type="Proteomes" id="UP001190700"/>
    </source>
</evidence>
<evidence type="ECO:0000256" key="5">
    <source>
        <dbReference type="ARBA" id="ARBA00022989"/>
    </source>
</evidence>
<accession>A0AAE0FQB5</accession>
<name>A0AAE0FQB5_9CHLO</name>
<evidence type="ECO:0000256" key="3">
    <source>
        <dbReference type="ARBA" id="ARBA00022448"/>
    </source>
</evidence>
<keyword evidence="13" id="KW-1185">Reference proteome</keyword>
<comment type="subcellular location">
    <subcellularLocation>
        <location evidence="1">Endomembrane system</location>
    </subcellularLocation>
</comment>
<evidence type="ECO:0000256" key="4">
    <source>
        <dbReference type="ARBA" id="ARBA00022692"/>
    </source>
</evidence>
<evidence type="ECO:0000256" key="1">
    <source>
        <dbReference type="ARBA" id="ARBA00004308"/>
    </source>
</evidence>
<reference evidence="12 13" key="1">
    <citation type="journal article" date="2015" name="Genome Biol. Evol.">
        <title>Comparative Genomics of a Bacterivorous Green Alga Reveals Evolutionary Causalities and Consequences of Phago-Mixotrophic Mode of Nutrition.</title>
        <authorList>
            <person name="Burns J.A."/>
            <person name="Paasch A."/>
            <person name="Narechania A."/>
            <person name="Kim E."/>
        </authorList>
    </citation>
    <scope>NUCLEOTIDE SEQUENCE [LARGE SCALE GENOMIC DNA]</scope>
    <source>
        <strain evidence="12 13">PLY_AMNH</strain>
    </source>
</reference>
<keyword evidence="9" id="KW-0407">Ion channel</keyword>
<protein>
    <submittedName>
        <fullName evidence="12">Uncharacterized protein</fullName>
    </submittedName>
</protein>
<evidence type="ECO:0000256" key="2">
    <source>
        <dbReference type="ARBA" id="ARBA00009848"/>
    </source>
</evidence>
<evidence type="ECO:0000256" key="8">
    <source>
        <dbReference type="ARBA" id="ARBA00023286"/>
    </source>
</evidence>
<comment type="similarity">
    <text evidence="2">Belongs to the P2X receptor family.</text>
</comment>
<keyword evidence="7 11" id="KW-0472">Membrane</keyword>
<keyword evidence="8" id="KW-1071">Ligand-gated ion channel</keyword>
<keyword evidence="6" id="KW-0406">Ion transport</keyword>
<comment type="caution">
    <text evidence="12">The sequence shown here is derived from an EMBL/GenBank/DDBJ whole genome shotgun (WGS) entry which is preliminary data.</text>
</comment>
<feature type="region of interest" description="Disordered" evidence="10">
    <location>
        <begin position="217"/>
        <end position="236"/>
    </location>
</feature>
<evidence type="ECO:0000256" key="11">
    <source>
        <dbReference type="SAM" id="Phobius"/>
    </source>
</evidence>
<dbReference type="Gene3D" id="1.10.287.940">
    <property type="entry name" value="atp-gated p2x4 ion channel"/>
    <property type="match status" value="1"/>
</dbReference>
<evidence type="ECO:0000256" key="7">
    <source>
        <dbReference type="ARBA" id="ARBA00023136"/>
    </source>
</evidence>
<organism evidence="12 13">
    <name type="scientific">Cymbomonas tetramitiformis</name>
    <dbReference type="NCBI Taxonomy" id="36881"/>
    <lineage>
        <taxon>Eukaryota</taxon>
        <taxon>Viridiplantae</taxon>
        <taxon>Chlorophyta</taxon>
        <taxon>Pyramimonadophyceae</taxon>
        <taxon>Pyramimonadales</taxon>
        <taxon>Pyramimonadaceae</taxon>
        <taxon>Cymbomonas</taxon>
    </lineage>
</organism>
<dbReference type="AlphaFoldDB" id="A0AAE0FQB5"/>
<dbReference type="Proteomes" id="UP001190700">
    <property type="component" value="Unassembled WGS sequence"/>
</dbReference>
<dbReference type="Pfam" id="PF00864">
    <property type="entry name" value="P2X_receptor"/>
    <property type="match status" value="1"/>
</dbReference>
<proteinExistence type="inferred from homology"/>
<dbReference type="InterPro" id="IPR059116">
    <property type="entry name" value="P2X_receptor"/>
</dbReference>